<evidence type="ECO:0000256" key="1">
    <source>
        <dbReference type="SAM" id="MobiDB-lite"/>
    </source>
</evidence>
<sequence length="335" mass="36189">MKYWMPGVIALMAVPAVHAANYRLVYSPSQKLEVFIDNVKNNKPESWCAPSIPLRIVSANAKDAAVLDGFLPRVGSLLAKQCPAVSQLPWTLTDKAGNQLAAGDAQKNQRWKPQVKTAPAPQTQPEAAPEAQQETPMPPAAVAVSSPQADATPAQVFELPKGCKFRTYWQGSDAGSAMFIPSGGNLTCQNDGWLSGSDNVQLQSNGKSSSPAISFLQGYPLMNIDVTGKTLTVVSANRQRMVLANPQVAGSYLVLPFDSAQHAWFFSGTLIAELPRQQAADAERVKQRVAKVRETWQPLLKAYREPLSVRLVDQLAADRVDPASGSYLTVQNAAH</sequence>
<evidence type="ECO:0008006" key="5">
    <source>
        <dbReference type="Google" id="ProtNLM"/>
    </source>
</evidence>
<dbReference type="RefSeq" id="WP_054306213.1">
    <property type="nucleotide sequence ID" value="NZ_CAMIPJ010000001.1"/>
</dbReference>
<reference evidence="3 4" key="1">
    <citation type="submission" date="2019-05" db="EMBL/GenBank/DDBJ databases">
        <authorList>
            <consortium name="Pathogen Informatics"/>
        </authorList>
    </citation>
    <scope>NUCLEOTIDE SEQUENCE [LARGE SCALE GENOMIC DNA]</scope>
    <source>
        <strain evidence="3 4">NCTC12971</strain>
    </source>
</reference>
<keyword evidence="2" id="KW-0732">Signal</keyword>
<evidence type="ECO:0000256" key="2">
    <source>
        <dbReference type="SAM" id="SignalP"/>
    </source>
</evidence>
<feature type="region of interest" description="Disordered" evidence="1">
    <location>
        <begin position="101"/>
        <end position="138"/>
    </location>
</feature>
<name>A0A4U9HK86_SERRU</name>
<feature type="compositionally biased region" description="Low complexity" evidence="1">
    <location>
        <begin position="117"/>
        <end position="138"/>
    </location>
</feature>
<dbReference type="EMBL" id="LR590463">
    <property type="protein sequence ID" value="VTP64374.1"/>
    <property type="molecule type" value="Genomic_DNA"/>
</dbReference>
<evidence type="ECO:0000313" key="3">
    <source>
        <dbReference type="EMBL" id="VTP64374.1"/>
    </source>
</evidence>
<gene>
    <name evidence="3" type="ORF">NCTC12971_03526</name>
</gene>
<proteinExistence type="predicted"/>
<accession>A0A4U9HK86</accession>
<organism evidence="3 4">
    <name type="scientific">Serratia rubidaea</name>
    <name type="common">Serratia marinorubra</name>
    <dbReference type="NCBI Taxonomy" id="61652"/>
    <lineage>
        <taxon>Bacteria</taxon>
        <taxon>Pseudomonadati</taxon>
        <taxon>Pseudomonadota</taxon>
        <taxon>Gammaproteobacteria</taxon>
        <taxon>Enterobacterales</taxon>
        <taxon>Yersiniaceae</taxon>
        <taxon>Serratia</taxon>
    </lineage>
</organism>
<dbReference type="Proteomes" id="UP000307968">
    <property type="component" value="Chromosome"/>
</dbReference>
<dbReference type="GeneID" id="61766378"/>
<evidence type="ECO:0000313" key="4">
    <source>
        <dbReference type="Proteomes" id="UP000307968"/>
    </source>
</evidence>
<dbReference type="AlphaFoldDB" id="A0A4U9HK86"/>
<protein>
    <recommendedName>
        <fullName evidence="5">Type VI secretion system-associated protein</fullName>
    </recommendedName>
</protein>
<feature type="signal peptide" evidence="2">
    <location>
        <begin position="1"/>
        <end position="19"/>
    </location>
</feature>
<feature type="chain" id="PRO_5020461613" description="Type VI secretion system-associated protein" evidence="2">
    <location>
        <begin position="20"/>
        <end position="335"/>
    </location>
</feature>